<dbReference type="EMBL" id="AP017313">
    <property type="protein sequence ID" value="BAU52528.1"/>
    <property type="molecule type" value="Genomic_DNA"/>
</dbReference>
<evidence type="ECO:0000313" key="3">
    <source>
        <dbReference type="Proteomes" id="UP000218263"/>
    </source>
</evidence>
<dbReference type="CDD" id="cd08023">
    <property type="entry name" value="GH16_laminarinase_like"/>
    <property type="match status" value="1"/>
</dbReference>
<dbReference type="KEGG" id="mgot:MgSA37_00690"/>
<keyword evidence="3" id="KW-1185">Reference proteome</keyword>
<dbReference type="InterPro" id="IPR000757">
    <property type="entry name" value="Beta-glucanase-like"/>
</dbReference>
<dbReference type="RefSeq" id="WP_096349846.1">
    <property type="nucleotide sequence ID" value="NZ_AP017313.1"/>
</dbReference>
<name>A0A110B0Y8_9SPHI</name>
<dbReference type="InterPro" id="IPR013320">
    <property type="entry name" value="ConA-like_dom_sf"/>
</dbReference>
<keyword evidence="2" id="KW-0378">Hydrolase</keyword>
<dbReference type="PANTHER" id="PTHR10963:SF55">
    <property type="entry name" value="GLYCOSIDE HYDROLASE FAMILY 16 PROTEIN"/>
    <property type="match status" value="1"/>
</dbReference>
<proteinExistence type="inferred from homology"/>
<evidence type="ECO:0000256" key="1">
    <source>
        <dbReference type="ARBA" id="ARBA00006865"/>
    </source>
</evidence>
<evidence type="ECO:0000313" key="2">
    <source>
        <dbReference type="EMBL" id="BAU52528.1"/>
    </source>
</evidence>
<dbReference type="SUPFAM" id="SSF49899">
    <property type="entry name" value="Concanavalin A-like lectins/glucanases"/>
    <property type="match status" value="1"/>
</dbReference>
<dbReference type="EC" id="3.2.1.39" evidence="2"/>
<dbReference type="GO" id="GO:0042973">
    <property type="term" value="F:glucan endo-1,3-beta-D-glucosidase activity"/>
    <property type="evidence" value="ECO:0007669"/>
    <property type="project" value="UniProtKB-EC"/>
</dbReference>
<dbReference type="PANTHER" id="PTHR10963">
    <property type="entry name" value="GLYCOSYL HYDROLASE-RELATED"/>
    <property type="match status" value="1"/>
</dbReference>
<dbReference type="Proteomes" id="UP000218263">
    <property type="component" value="Chromosome"/>
</dbReference>
<reference evidence="2 3" key="1">
    <citation type="submission" date="2015-12" db="EMBL/GenBank/DDBJ databases">
        <title>Genome sequence of Mucilaginibacter gotjawali.</title>
        <authorList>
            <person name="Lee J.S."/>
            <person name="Lee K.C."/>
            <person name="Kim K.K."/>
            <person name="Lee B.W."/>
        </authorList>
    </citation>
    <scope>NUCLEOTIDE SEQUENCE [LARGE SCALE GENOMIC DNA]</scope>
    <source>
        <strain evidence="2 3">SA3-7</strain>
    </source>
</reference>
<dbReference type="InterPro" id="IPR050546">
    <property type="entry name" value="Glycosyl_Hydrlase_16"/>
</dbReference>
<dbReference type="Pfam" id="PF00722">
    <property type="entry name" value="Glyco_hydro_16"/>
    <property type="match status" value="1"/>
</dbReference>
<dbReference type="AlphaFoldDB" id="A0A110B0Y8"/>
<accession>A0A110B0Y8</accession>
<comment type="similarity">
    <text evidence="1">Belongs to the glycosyl hydrolase 16 family.</text>
</comment>
<organism evidence="2 3">
    <name type="scientific">Mucilaginibacter gotjawali</name>
    <dbReference type="NCBI Taxonomy" id="1550579"/>
    <lineage>
        <taxon>Bacteria</taxon>
        <taxon>Pseudomonadati</taxon>
        <taxon>Bacteroidota</taxon>
        <taxon>Sphingobacteriia</taxon>
        <taxon>Sphingobacteriales</taxon>
        <taxon>Sphingobacteriaceae</taxon>
        <taxon>Mucilaginibacter</taxon>
    </lineage>
</organism>
<dbReference type="OrthoDB" id="9809583at2"/>
<dbReference type="GO" id="GO:0005975">
    <property type="term" value="P:carbohydrate metabolic process"/>
    <property type="evidence" value="ECO:0007669"/>
    <property type="project" value="InterPro"/>
</dbReference>
<protein>
    <submittedName>
        <fullName evidence="2">Glucan endo-1,3-beta-glucosidase A1</fullName>
        <ecNumber evidence="2">3.2.1.39</ecNumber>
    </submittedName>
</protein>
<dbReference type="Gene3D" id="2.60.120.200">
    <property type="match status" value="1"/>
</dbReference>
<keyword evidence="2" id="KW-0326">Glycosidase</keyword>
<gene>
    <name evidence="2" type="primary">glcA_1</name>
    <name evidence="2" type="ORF">MgSA37_00690</name>
</gene>
<sequence length="297" mass="33665">MNYQKNKYKYILPIISAMTLIITTSSLMIKRPSHKNKKVVFFDDFSGTKLDRSKWNTEITGIHFNNELQAYVDSEKTIYIVHGALAQGAKNGALVLQPRSSPGFKTKDGQRYDFISGRINTKNKFEFIYGTAEARIKMTSGAGLWPAWWLLGGGIWPTTGEVDIMEFVGERDWISAAVHGSGYSGETPFVNRKYFEPGNDVSQWHTYAVDWTPDALLFKYDGVPMFRVNRTMAEHYGKWSFDTPEYLILNFALGGAYPVKLNGVKAPYYGMPDSTAQAVKNNQCKMLVDWVKVTKNE</sequence>
<dbReference type="PROSITE" id="PS51762">
    <property type="entry name" value="GH16_2"/>
    <property type="match status" value="1"/>
</dbReference>